<dbReference type="EMBL" id="LTAO01000023">
    <property type="protein sequence ID" value="KYG29610.1"/>
    <property type="molecule type" value="Genomic_DNA"/>
</dbReference>
<evidence type="ECO:0000259" key="2">
    <source>
        <dbReference type="PROSITE" id="PS51372"/>
    </source>
</evidence>
<reference evidence="3" key="1">
    <citation type="submission" date="2016-02" db="EMBL/GenBank/DDBJ databases">
        <title>Genome sequence of Bacillus trypoxylicola KCTC 13244(T).</title>
        <authorList>
            <person name="Jeong H."/>
            <person name="Park S.-H."/>
            <person name="Choi S.-K."/>
        </authorList>
    </citation>
    <scope>NUCLEOTIDE SEQUENCE [LARGE SCALE GENOMIC DNA]</scope>
    <source>
        <strain evidence="3">KCTC 13244</strain>
    </source>
</reference>
<dbReference type="OrthoDB" id="9813552at2"/>
<name>A0A162DH27_9BACI</name>
<dbReference type="GO" id="GO:0003723">
    <property type="term" value="F:RNA binding"/>
    <property type="evidence" value="ECO:0007669"/>
    <property type="project" value="InterPro"/>
</dbReference>
<dbReference type="InterPro" id="IPR011608">
    <property type="entry name" value="PRD"/>
</dbReference>
<proteinExistence type="predicted"/>
<feature type="domain" description="PRD" evidence="2">
    <location>
        <begin position="171"/>
        <end position="282"/>
    </location>
</feature>
<dbReference type="Pfam" id="PF00874">
    <property type="entry name" value="PRD"/>
    <property type="match status" value="2"/>
</dbReference>
<dbReference type="PANTHER" id="PTHR30185:SF15">
    <property type="entry name" value="CRYPTIC BETA-GLUCOSIDE BGL OPERON ANTITERMINATOR"/>
    <property type="match status" value="1"/>
</dbReference>
<accession>A0A162DH27</accession>
<sequence length="283" mass="32847">MKLLQTFNNNVVLAVDQSGQEIVVMGRGIGFNKKKHDEIDQEMVDKVYSLNSSSKEHPILNILNEIPPEIIYLTTKIISLGENILGKKFNEAFLITLSDHLYFTVESARNKLYLKNPLHWEVKNLYKKEFKVGEAAVKLIFEQTGQELPESEATSIALHFVNAQSKNEEMSETIKVTETTNKILEIISYQFQMKLDEDSLNYSRFITHLRYFILRHLDENAIPTDSAGSIFNLVSKQYPDIYQCVVKIKKYLQVEYGWKISKDEMTYLILHIQRMTSRLISKK</sequence>
<dbReference type="SMART" id="SM01061">
    <property type="entry name" value="CAT_RBD"/>
    <property type="match status" value="1"/>
</dbReference>
<dbReference type="NCBIfam" id="NF046042">
    <property type="entry name" value="LicT"/>
    <property type="match status" value="1"/>
</dbReference>
<comment type="caution">
    <text evidence="3">The sequence shown here is derived from an EMBL/GenBank/DDBJ whole genome shotgun (WGS) entry which is preliminary data.</text>
</comment>
<dbReference type="Proteomes" id="UP000075806">
    <property type="component" value="Unassembled WGS sequence"/>
</dbReference>
<dbReference type="STRING" id="519424.AZF04_08840"/>
<dbReference type="Gene3D" id="2.30.24.10">
    <property type="entry name" value="CAT RNA-binding domain"/>
    <property type="match status" value="1"/>
</dbReference>
<dbReference type="InterPro" id="IPR036634">
    <property type="entry name" value="PRD_sf"/>
</dbReference>
<evidence type="ECO:0000313" key="3">
    <source>
        <dbReference type="EMBL" id="KYG29610.1"/>
    </source>
</evidence>
<evidence type="ECO:0000313" key="4">
    <source>
        <dbReference type="Proteomes" id="UP000075806"/>
    </source>
</evidence>
<dbReference type="GO" id="GO:0006355">
    <property type="term" value="P:regulation of DNA-templated transcription"/>
    <property type="evidence" value="ECO:0007669"/>
    <property type="project" value="InterPro"/>
</dbReference>
<dbReference type="Pfam" id="PF03123">
    <property type="entry name" value="CAT_RBD"/>
    <property type="match status" value="1"/>
</dbReference>
<dbReference type="SUPFAM" id="SSF63520">
    <property type="entry name" value="PTS-regulatory domain, PRD"/>
    <property type="match status" value="2"/>
</dbReference>
<protein>
    <recommendedName>
        <fullName evidence="2">PRD domain-containing protein</fullName>
    </recommendedName>
</protein>
<keyword evidence="4" id="KW-1185">Reference proteome</keyword>
<dbReference type="Gene3D" id="1.10.1790.10">
    <property type="entry name" value="PRD domain"/>
    <property type="match status" value="2"/>
</dbReference>
<dbReference type="AlphaFoldDB" id="A0A162DH27"/>
<keyword evidence="1" id="KW-0677">Repeat</keyword>
<dbReference type="PANTHER" id="PTHR30185">
    <property type="entry name" value="CRYPTIC BETA-GLUCOSIDE BGL OPERON ANTITERMINATOR"/>
    <property type="match status" value="1"/>
</dbReference>
<dbReference type="RefSeq" id="WP_061949406.1">
    <property type="nucleotide sequence ID" value="NZ_LTAO01000023.1"/>
</dbReference>
<feature type="domain" description="PRD" evidence="2">
    <location>
        <begin position="65"/>
        <end position="170"/>
    </location>
</feature>
<organism evidence="3 4">
    <name type="scientific">Alkalihalobacillus trypoxylicola</name>
    <dbReference type="NCBI Taxonomy" id="519424"/>
    <lineage>
        <taxon>Bacteria</taxon>
        <taxon>Bacillati</taxon>
        <taxon>Bacillota</taxon>
        <taxon>Bacilli</taxon>
        <taxon>Bacillales</taxon>
        <taxon>Bacillaceae</taxon>
        <taxon>Alkalihalobacillus</taxon>
    </lineage>
</organism>
<dbReference type="SUPFAM" id="SSF50151">
    <property type="entry name" value="SacY-like RNA-binding domain"/>
    <property type="match status" value="1"/>
</dbReference>
<dbReference type="InterPro" id="IPR004341">
    <property type="entry name" value="CAT_RNA-bd_dom"/>
</dbReference>
<gene>
    <name evidence="3" type="ORF">AZF04_08840</name>
</gene>
<evidence type="ECO:0000256" key="1">
    <source>
        <dbReference type="ARBA" id="ARBA00022737"/>
    </source>
</evidence>
<dbReference type="PROSITE" id="PS51372">
    <property type="entry name" value="PRD_2"/>
    <property type="match status" value="2"/>
</dbReference>
<dbReference type="InterPro" id="IPR050661">
    <property type="entry name" value="BglG_antiterminators"/>
</dbReference>
<dbReference type="InterPro" id="IPR036650">
    <property type="entry name" value="CAT_RNA-bd_dom_sf"/>
</dbReference>